<feature type="chain" id="PRO_5040121092" evidence="1">
    <location>
        <begin position="25"/>
        <end position="365"/>
    </location>
</feature>
<dbReference type="AlphaFoldDB" id="A0A9N9Q2B4"/>
<dbReference type="EMBL" id="CAJVRM010000046">
    <property type="protein sequence ID" value="CAG8972569.1"/>
    <property type="molecule type" value="Genomic_DNA"/>
</dbReference>
<keyword evidence="3" id="KW-1185">Reference proteome</keyword>
<evidence type="ECO:0000313" key="3">
    <source>
        <dbReference type="Proteomes" id="UP000701801"/>
    </source>
</evidence>
<name>A0A9N9Q2B4_9HELO</name>
<protein>
    <submittedName>
        <fullName evidence="2">Uncharacterized protein</fullName>
    </submittedName>
</protein>
<evidence type="ECO:0000313" key="2">
    <source>
        <dbReference type="EMBL" id="CAG8972569.1"/>
    </source>
</evidence>
<sequence>MKISSTIYLTVTLAASAAARVTDAVHDAVEGNAHIQPRSDWSDPDPTYKAPYDYGWEPRKEYIGYWPGESGTFNDEYVKLRAAARLWDVTHPILPKNVKIPNPLLPTTDPLVLELYQSSLVSYEQHLRQSPIQKSAANSLRRTNLFYFMQISNCVASLGDKKFCDPSQNKDIKRLGWDVYANRFNGLYQKLFDGMKEEGRILLGRKLREFIMRERWVMEGLNVNGTVKDEEALKRIQVGEKLGFDAKEMGFNNSEVGNWKGKRGERRRGKLTRRGFWEGSKEESGEFRFEDEWAVGDEKNFEEVRKMLEKKKAIKEKSEANAKYSDDDDVPWHIKFLCWIGNLKMKTDPICIEQWSGSETEDGHY</sequence>
<keyword evidence="1" id="KW-0732">Signal</keyword>
<feature type="signal peptide" evidence="1">
    <location>
        <begin position="1"/>
        <end position="24"/>
    </location>
</feature>
<proteinExistence type="predicted"/>
<comment type="caution">
    <text evidence="2">The sequence shown here is derived from an EMBL/GenBank/DDBJ whole genome shotgun (WGS) entry which is preliminary data.</text>
</comment>
<dbReference type="Proteomes" id="UP000701801">
    <property type="component" value="Unassembled WGS sequence"/>
</dbReference>
<gene>
    <name evidence="2" type="ORF">HYALB_00011419</name>
</gene>
<reference evidence="2" key="1">
    <citation type="submission" date="2021-07" db="EMBL/GenBank/DDBJ databases">
        <authorList>
            <person name="Durling M."/>
        </authorList>
    </citation>
    <scope>NUCLEOTIDE SEQUENCE</scope>
</reference>
<accession>A0A9N9Q2B4</accession>
<organism evidence="2 3">
    <name type="scientific">Hymenoscyphus albidus</name>
    <dbReference type="NCBI Taxonomy" id="595503"/>
    <lineage>
        <taxon>Eukaryota</taxon>
        <taxon>Fungi</taxon>
        <taxon>Dikarya</taxon>
        <taxon>Ascomycota</taxon>
        <taxon>Pezizomycotina</taxon>
        <taxon>Leotiomycetes</taxon>
        <taxon>Helotiales</taxon>
        <taxon>Helotiaceae</taxon>
        <taxon>Hymenoscyphus</taxon>
    </lineage>
</organism>
<evidence type="ECO:0000256" key="1">
    <source>
        <dbReference type="SAM" id="SignalP"/>
    </source>
</evidence>